<dbReference type="InterPro" id="IPR036663">
    <property type="entry name" value="Fumarylacetoacetase_C_sf"/>
</dbReference>
<proteinExistence type="inferred from homology"/>
<keyword evidence="2" id="KW-0479">Metal-binding</keyword>
<evidence type="ECO:0000313" key="4">
    <source>
        <dbReference type="EMBL" id="SHK76441.1"/>
    </source>
</evidence>
<dbReference type="InterPro" id="IPR011234">
    <property type="entry name" value="Fumarylacetoacetase-like_C"/>
</dbReference>
<dbReference type="SUPFAM" id="SSF56529">
    <property type="entry name" value="FAH"/>
    <property type="match status" value="1"/>
</dbReference>
<evidence type="ECO:0000256" key="2">
    <source>
        <dbReference type="ARBA" id="ARBA00022723"/>
    </source>
</evidence>
<dbReference type="STRING" id="1419482.SAMN05444266_10165"/>
<dbReference type="GO" id="GO:0016853">
    <property type="term" value="F:isomerase activity"/>
    <property type="evidence" value="ECO:0007669"/>
    <property type="project" value="UniProtKB-ARBA"/>
</dbReference>
<dbReference type="AlphaFoldDB" id="A0A1M6V4Y4"/>
<dbReference type="PANTHER" id="PTHR42796:SF4">
    <property type="entry name" value="FUMARYLACETOACETATE HYDROLASE DOMAIN-CONTAINING PROTEIN 2A"/>
    <property type="match status" value="1"/>
</dbReference>
<feature type="domain" description="Fumarylacetoacetase-like C-terminal" evidence="3">
    <location>
        <begin position="74"/>
        <end position="278"/>
    </location>
</feature>
<dbReference type="EMBL" id="FRBL01000001">
    <property type="protein sequence ID" value="SHK76441.1"/>
    <property type="molecule type" value="Genomic_DNA"/>
</dbReference>
<reference evidence="4 5" key="1">
    <citation type="submission" date="2016-11" db="EMBL/GenBank/DDBJ databases">
        <authorList>
            <person name="Jaros S."/>
            <person name="Januszkiewicz K."/>
            <person name="Wedrychowicz H."/>
        </authorList>
    </citation>
    <scope>NUCLEOTIDE SEQUENCE [LARGE SCALE GENOMIC DNA]</scope>
    <source>
        <strain evidence="4 5">DSM 27406</strain>
    </source>
</reference>
<dbReference type="FunFam" id="3.90.850.10:FF:000002">
    <property type="entry name" value="2-hydroxyhepta-2,4-diene-1,7-dioate isomerase"/>
    <property type="match status" value="1"/>
</dbReference>
<sequence length="283" mass="30563">MKLIRFGLPGAEKPGVVTDAGMFDVSAFGEDFGEKFFETDGLSRLATWWAANGSGCPQVPAGTRLGSAVQRPSKIVCIGLNYADHAKETNAQIPAEPIVFFKSTSSLVGPNDDLIIPRNSEKTDWEVELAVVIGKKASYVDEKDAMDYVAGYCLHNDYSERAFQLERGGQWVKGKSNDTFAPLGPWLATKDEIADVNNLRLWLTVNGKTMQDGTTANLIFKLPFLVSYLSQFMTLLPGDVISTGTPAGVGLGMNPQVYIKPGDVIELGIDGLGSSKQTAVAYK</sequence>
<dbReference type="GO" id="GO:0019752">
    <property type="term" value="P:carboxylic acid metabolic process"/>
    <property type="evidence" value="ECO:0007669"/>
    <property type="project" value="UniProtKB-ARBA"/>
</dbReference>
<comment type="similarity">
    <text evidence="1">Belongs to the FAH family.</text>
</comment>
<name>A0A1M6V4Y4_9BACT</name>
<evidence type="ECO:0000313" key="5">
    <source>
        <dbReference type="Proteomes" id="UP000184420"/>
    </source>
</evidence>
<keyword evidence="5" id="KW-1185">Reference proteome</keyword>
<accession>A0A1M6V4Y4</accession>
<dbReference type="RefSeq" id="WP_073076933.1">
    <property type="nucleotide sequence ID" value="NZ_FRBL01000001.1"/>
</dbReference>
<dbReference type="Gene3D" id="3.90.850.10">
    <property type="entry name" value="Fumarylacetoacetase-like, C-terminal domain"/>
    <property type="match status" value="1"/>
</dbReference>
<organism evidence="4 5">
    <name type="scientific">Chitinophaga jiangningensis</name>
    <dbReference type="NCBI Taxonomy" id="1419482"/>
    <lineage>
        <taxon>Bacteria</taxon>
        <taxon>Pseudomonadati</taxon>
        <taxon>Bacteroidota</taxon>
        <taxon>Chitinophagia</taxon>
        <taxon>Chitinophagales</taxon>
        <taxon>Chitinophagaceae</taxon>
        <taxon>Chitinophaga</taxon>
    </lineage>
</organism>
<dbReference type="OrthoDB" id="9805307at2"/>
<dbReference type="GO" id="GO:0046872">
    <property type="term" value="F:metal ion binding"/>
    <property type="evidence" value="ECO:0007669"/>
    <property type="project" value="UniProtKB-KW"/>
</dbReference>
<dbReference type="InterPro" id="IPR051121">
    <property type="entry name" value="FAH"/>
</dbReference>
<gene>
    <name evidence="4" type="ORF">SAMN05444266_10165</name>
</gene>
<dbReference type="Pfam" id="PF01557">
    <property type="entry name" value="FAA_hydrolase"/>
    <property type="match status" value="1"/>
</dbReference>
<dbReference type="PANTHER" id="PTHR42796">
    <property type="entry name" value="FUMARYLACETOACETATE HYDROLASE DOMAIN-CONTAINING PROTEIN 2A-RELATED"/>
    <property type="match status" value="1"/>
</dbReference>
<evidence type="ECO:0000259" key="3">
    <source>
        <dbReference type="Pfam" id="PF01557"/>
    </source>
</evidence>
<protein>
    <submittedName>
        <fullName evidence="4">2-keto-4-pentenoate hydratase/2-oxohepta-3-ene-1,7-dioic acid hydratase (Catechol pathway)</fullName>
    </submittedName>
</protein>
<evidence type="ECO:0000256" key="1">
    <source>
        <dbReference type="ARBA" id="ARBA00010211"/>
    </source>
</evidence>
<dbReference type="Proteomes" id="UP000184420">
    <property type="component" value="Unassembled WGS sequence"/>
</dbReference>